<protein>
    <submittedName>
        <fullName evidence="1">Uncharacterized protein</fullName>
    </submittedName>
</protein>
<proteinExistence type="predicted"/>
<comment type="caution">
    <text evidence="1">The sequence shown here is derived from an EMBL/GenBank/DDBJ whole genome shotgun (WGS) entry which is preliminary data.</text>
</comment>
<reference evidence="1" key="1">
    <citation type="journal article" date="2021" name="PeerJ">
        <title>Extensive microbial diversity within the chicken gut microbiome revealed by metagenomics and culture.</title>
        <authorList>
            <person name="Gilroy R."/>
            <person name="Ravi A."/>
            <person name="Getino M."/>
            <person name="Pursley I."/>
            <person name="Horton D.L."/>
            <person name="Alikhan N.F."/>
            <person name="Baker D."/>
            <person name="Gharbi K."/>
            <person name="Hall N."/>
            <person name="Watson M."/>
            <person name="Adriaenssens E.M."/>
            <person name="Foster-Nyarko E."/>
            <person name="Jarju S."/>
            <person name="Secka A."/>
            <person name="Antonio M."/>
            <person name="Oren A."/>
            <person name="Chaudhuri R.R."/>
            <person name="La Ragione R."/>
            <person name="Hildebrand F."/>
            <person name="Pallen M.J."/>
        </authorList>
    </citation>
    <scope>NUCLEOTIDE SEQUENCE</scope>
    <source>
        <strain evidence="1">ChiSjej1B19-8411</strain>
    </source>
</reference>
<gene>
    <name evidence="1" type="ORF">IAA45_03065</name>
</gene>
<organism evidence="1 2">
    <name type="scientific">Candidatus Blautia gallistercoris</name>
    <dbReference type="NCBI Taxonomy" id="2838490"/>
    <lineage>
        <taxon>Bacteria</taxon>
        <taxon>Bacillati</taxon>
        <taxon>Bacillota</taxon>
        <taxon>Clostridia</taxon>
        <taxon>Lachnospirales</taxon>
        <taxon>Lachnospiraceae</taxon>
        <taxon>Blautia</taxon>
    </lineage>
</organism>
<name>A0A9D1WGK4_9FIRM</name>
<dbReference type="AlphaFoldDB" id="A0A9D1WGK4"/>
<dbReference type="Proteomes" id="UP000886817">
    <property type="component" value="Unassembled WGS sequence"/>
</dbReference>
<evidence type="ECO:0000313" key="1">
    <source>
        <dbReference type="EMBL" id="HIX58680.1"/>
    </source>
</evidence>
<dbReference type="EMBL" id="DXEX01000073">
    <property type="protein sequence ID" value="HIX58680.1"/>
    <property type="molecule type" value="Genomic_DNA"/>
</dbReference>
<evidence type="ECO:0000313" key="2">
    <source>
        <dbReference type="Proteomes" id="UP000886817"/>
    </source>
</evidence>
<accession>A0A9D1WGK4</accession>
<reference evidence="1" key="2">
    <citation type="submission" date="2021-04" db="EMBL/GenBank/DDBJ databases">
        <authorList>
            <person name="Gilroy R."/>
        </authorList>
    </citation>
    <scope>NUCLEOTIDE SEQUENCE</scope>
    <source>
        <strain evidence="1">ChiSjej1B19-8411</strain>
    </source>
</reference>
<sequence>MEEKLRPILKNAGIFGVDLYEAGTADTVCGYFKEMITSAGAVADRAAEIREITSLIVR</sequence>